<feature type="compositionally biased region" description="Low complexity" evidence="1">
    <location>
        <begin position="18"/>
        <end position="37"/>
    </location>
</feature>
<comment type="caution">
    <text evidence="3">The sequence shown here is derived from an EMBL/GenBank/DDBJ whole genome shotgun (WGS) entry which is preliminary data.</text>
</comment>
<reference evidence="3 4" key="1">
    <citation type="submission" date="2019-03" db="EMBL/GenBank/DDBJ databases">
        <title>Genomics of glacier-inhabiting Cryobacterium strains.</title>
        <authorList>
            <person name="Liu Q."/>
            <person name="Xin Y.-H."/>
        </authorList>
    </citation>
    <scope>NUCLEOTIDE SEQUENCE [LARGE SCALE GENOMIC DNA]</scope>
    <source>
        <strain evidence="3 4">Sr39</strain>
    </source>
</reference>
<organism evidence="3 4">
    <name type="scientific">Cryobacterium suzukii</name>
    <dbReference type="NCBI Taxonomy" id="1259198"/>
    <lineage>
        <taxon>Bacteria</taxon>
        <taxon>Bacillati</taxon>
        <taxon>Actinomycetota</taxon>
        <taxon>Actinomycetes</taxon>
        <taxon>Micrococcales</taxon>
        <taxon>Microbacteriaceae</taxon>
        <taxon>Cryobacterium</taxon>
    </lineage>
</organism>
<feature type="compositionally biased region" description="Low complexity" evidence="1">
    <location>
        <begin position="44"/>
        <end position="57"/>
    </location>
</feature>
<dbReference type="RefSeq" id="WP_134513828.1">
    <property type="nucleotide sequence ID" value="NZ_SOHJ01000004.1"/>
</dbReference>
<keyword evidence="2" id="KW-0812">Transmembrane</keyword>
<dbReference type="EMBL" id="SOHJ01000004">
    <property type="protein sequence ID" value="TFD61620.1"/>
    <property type="molecule type" value="Genomic_DNA"/>
</dbReference>
<gene>
    <name evidence="3" type="ORF">E3T39_06150</name>
</gene>
<protein>
    <submittedName>
        <fullName evidence="3">Uncharacterized protein</fullName>
    </submittedName>
</protein>
<feature type="transmembrane region" description="Helical" evidence="2">
    <location>
        <begin position="104"/>
        <end position="125"/>
    </location>
</feature>
<dbReference type="OrthoDB" id="5018581at2"/>
<sequence>MTTSTPTRGPSGRRARVTAGEPAAALASAPLSPAAAATPPPATTAPATAPADEPPTALGFEVGRTTLQATQPGSPKRALESGGDVLPELDEAPTKKRSVLLHPAFLVSVGLTLLAIVGLVVWLVIGAQNSQAAATSASVTTTAANVHVTWDGPDVPYALFVVGGPGGDVLDVSQLVTGREAWIPRAALLIDDASCIVVRPAADDDDRAVSLDQADLDAQGASSACVADSAP</sequence>
<dbReference type="AlphaFoldDB" id="A0A4R9AHC0"/>
<keyword evidence="2" id="KW-0472">Membrane</keyword>
<feature type="region of interest" description="Disordered" evidence="1">
    <location>
        <begin position="1"/>
        <end position="89"/>
    </location>
</feature>
<accession>A0A4R9AHC0</accession>
<evidence type="ECO:0000256" key="1">
    <source>
        <dbReference type="SAM" id="MobiDB-lite"/>
    </source>
</evidence>
<keyword evidence="2" id="KW-1133">Transmembrane helix</keyword>
<keyword evidence="4" id="KW-1185">Reference proteome</keyword>
<evidence type="ECO:0000256" key="2">
    <source>
        <dbReference type="SAM" id="Phobius"/>
    </source>
</evidence>
<evidence type="ECO:0000313" key="4">
    <source>
        <dbReference type="Proteomes" id="UP000298170"/>
    </source>
</evidence>
<evidence type="ECO:0000313" key="3">
    <source>
        <dbReference type="EMBL" id="TFD61620.1"/>
    </source>
</evidence>
<dbReference type="Proteomes" id="UP000298170">
    <property type="component" value="Unassembled WGS sequence"/>
</dbReference>
<name>A0A4R9AHC0_9MICO</name>
<proteinExistence type="predicted"/>